<dbReference type="PROSITE" id="PS51819">
    <property type="entry name" value="VOC"/>
    <property type="match status" value="1"/>
</dbReference>
<dbReference type="PANTHER" id="PTHR36110">
    <property type="entry name" value="RING-CLEAVING DIOXYGENASE MHQE-RELATED"/>
    <property type="match status" value="1"/>
</dbReference>
<dbReference type="InterPro" id="IPR029068">
    <property type="entry name" value="Glyas_Bleomycin-R_OHBP_Dase"/>
</dbReference>
<organism evidence="2">
    <name type="scientific">freshwater metagenome</name>
    <dbReference type="NCBI Taxonomy" id="449393"/>
    <lineage>
        <taxon>unclassified sequences</taxon>
        <taxon>metagenomes</taxon>
        <taxon>ecological metagenomes</taxon>
    </lineage>
</organism>
<evidence type="ECO:0000313" key="2">
    <source>
        <dbReference type="EMBL" id="CAB4936065.1"/>
    </source>
</evidence>
<reference evidence="2" key="1">
    <citation type="submission" date="2020-05" db="EMBL/GenBank/DDBJ databases">
        <authorList>
            <person name="Chiriac C."/>
            <person name="Salcher M."/>
            <person name="Ghai R."/>
            <person name="Kavagutti S V."/>
        </authorList>
    </citation>
    <scope>NUCLEOTIDE SEQUENCE</scope>
</reference>
<dbReference type="InterPro" id="IPR037523">
    <property type="entry name" value="VOC_core"/>
</dbReference>
<proteinExistence type="predicted"/>
<accession>A0A6J7IYS2</accession>
<feature type="domain" description="VOC" evidence="1">
    <location>
        <begin position="19"/>
        <end position="146"/>
    </location>
</feature>
<dbReference type="Pfam" id="PF00903">
    <property type="entry name" value="Glyoxalase"/>
    <property type="match status" value="1"/>
</dbReference>
<evidence type="ECO:0000259" key="1">
    <source>
        <dbReference type="PROSITE" id="PS51819"/>
    </source>
</evidence>
<gene>
    <name evidence="2" type="ORF">UFOPK3674_01483</name>
</gene>
<sequence length="148" mass="15945">MSALDQTPGGPAPRMRISGLHHVTMISADLERTTAFYRDTLGLALWRQGSNDDDPGARHFWFSADAQGTPGTVISFLEYPQMGRATEGTGATHHLALAVASAQELDAWRAYLQSRDVATTDVLVRGGLASLYLRDPDGHILELCAPPG</sequence>
<dbReference type="PANTHER" id="PTHR36110:SF4">
    <property type="entry name" value="RING-CLEAVING DIOXYGENASE MHQA-RELATED"/>
    <property type="match status" value="1"/>
</dbReference>
<dbReference type="AlphaFoldDB" id="A0A6J7IYS2"/>
<dbReference type="InterPro" id="IPR052537">
    <property type="entry name" value="Extradiol_RC_dioxygenase"/>
</dbReference>
<dbReference type="Gene3D" id="3.10.180.10">
    <property type="entry name" value="2,3-Dihydroxybiphenyl 1,2-Dioxygenase, domain 1"/>
    <property type="match status" value="1"/>
</dbReference>
<dbReference type="SUPFAM" id="SSF54593">
    <property type="entry name" value="Glyoxalase/Bleomycin resistance protein/Dihydroxybiphenyl dioxygenase"/>
    <property type="match status" value="1"/>
</dbReference>
<dbReference type="InterPro" id="IPR004360">
    <property type="entry name" value="Glyas_Fos-R_dOase_dom"/>
</dbReference>
<dbReference type="EMBL" id="CAFBMX010000007">
    <property type="protein sequence ID" value="CAB4936065.1"/>
    <property type="molecule type" value="Genomic_DNA"/>
</dbReference>
<protein>
    <submittedName>
        <fullName evidence="2">Unannotated protein</fullName>
    </submittedName>
</protein>
<name>A0A6J7IYS2_9ZZZZ</name>